<proteinExistence type="inferred from homology"/>
<dbReference type="EMBL" id="JAINVB010000001">
    <property type="protein sequence ID" value="MCK0086054.1"/>
    <property type="molecule type" value="Genomic_DNA"/>
</dbReference>
<dbReference type="NCBIfam" id="TIGR00199">
    <property type="entry name" value="PncC_domain"/>
    <property type="match status" value="1"/>
</dbReference>
<evidence type="ECO:0000256" key="1">
    <source>
        <dbReference type="HAMAP-Rule" id="MF_00226"/>
    </source>
</evidence>
<dbReference type="Pfam" id="PF02464">
    <property type="entry name" value="CinA"/>
    <property type="match status" value="1"/>
</dbReference>
<dbReference type="Pfam" id="PF18146">
    <property type="entry name" value="CinA_KH"/>
    <property type="match status" value="1"/>
</dbReference>
<dbReference type="InterPro" id="IPR036425">
    <property type="entry name" value="MoaB/Mog-like_dom_sf"/>
</dbReference>
<dbReference type="Gene3D" id="3.90.950.20">
    <property type="entry name" value="CinA-like"/>
    <property type="match status" value="1"/>
</dbReference>
<dbReference type="PANTHER" id="PTHR13939">
    <property type="entry name" value="NICOTINAMIDE-NUCLEOTIDE AMIDOHYDROLASE PNCC"/>
    <property type="match status" value="1"/>
</dbReference>
<reference evidence="3" key="1">
    <citation type="journal article" date="2022" name="Cell Host Microbe">
        <title>Colonization of the live biotherapeutic product VE303 and modulation of the microbiota and metabolites in healthy volunteers.</title>
        <authorList>
            <person name="Dsouza M."/>
            <person name="Menon R."/>
            <person name="Crossette E."/>
            <person name="Bhattarai S.K."/>
            <person name="Schneider J."/>
            <person name="Kim Y.G."/>
            <person name="Reddy S."/>
            <person name="Caballero S."/>
            <person name="Felix C."/>
            <person name="Cornacchione L."/>
            <person name="Hendrickson J."/>
            <person name="Watson A.R."/>
            <person name="Minot S.S."/>
            <person name="Greenfield N."/>
            <person name="Schopf L."/>
            <person name="Szabady R."/>
            <person name="Patarroyo J."/>
            <person name="Smith W."/>
            <person name="Harrison P."/>
            <person name="Kuijper E.J."/>
            <person name="Kelly C.P."/>
            <person name="Olle B."/>
            <person name="Bobilev D."/>
            <person name="Silber J.L."/>
            <person name="Bucci V."/>
            <person name="Roberts B."/>
            <person name="Faith J."/>
            <person name="Norman J.M."/>
        </authorList>
    </citation>
    <scope>NUCLEOTIDE SEQUENCE</scope>
    <source>
        <strain evidence="3">VE303-04</strain>
    </source>
</reference>
<dbReference type="Pfam" id="PF00994">
    <property type="entry name" value="MoCF_biosynth"/>
    <property type="match status" value="1"/>
</dbReference>
<dbReference type="Proteomes" id="UP001203136">
    <property type="component" value="Unassembled WGS sequence"/>
</dbReference>
<dbReference type="InterPro" id="IPR008136">
    <property type="entry name" value="CinA_C"/>
</dbReference>
<comment type="caution">
    <text evidence="3">The sequence shown here is derived from an EMBL/GenBank/DDBJ whole genome shotgun (WGS) entry which is preliminary data.</text>
</comment>
<sequence length="417" mass="45836">MVVELISVGTELLLGNIVNTNARYLSEKCAMLGLSVYYQTTVGDNRERMASVIKTALDRADMIILNGGLGPTEDDITKEVCAEVMGARLVEDPTVKAHLEEWYKLRMKSELPESNWGQALVPEGAVIFENHNGTAPGLAVEKDGKIAILLPGPPGEMYPMFEEQVCPYIQGKQSGIIRSQMIKICGFGESKVEEMLLDLIDSQTNPTIATYAKTKEVHIRVTARAETDEEAKKILKPVVKEIKKRFGNAVYTTDENETLEDVVVRLLTKYDLTVTTAESCTGGLLAGRLVNVPGASEVFRQGFITYSNKAKRKQLDVSKTTLRKYGAVSEQTAKEMATGGVFATDADICIAVTGVAGPDGGTPEKPVGLVYIACYMKDSVQVEEYHFNGNREKVREQTVVQALDLLRRSVLSHYKKD</sequence>
<accession>A0AAW5F3E0</accession>
<evidence type="ECO:0000313" key="3">
    <source>
        <dbReference type="EMBL" id="MCK0086054.1"/>
    </source>
</evidence>
<dbReference type="PANTHER" id="PTHR13939:SF0">
    <property type="entry name" value="NMN AMIDOHYDROLASE-LIKE PROTEIN YFAY"/>
    <property type="match status" value="1"/>
</dbReference>
<dbReference type="InterPro" id="IPR008135">
    <property type="entry name" value="Competence-induced_CinA"/>
</dbReference>
<dbReference type="PIRSF" id="PIRSF006728">
    <property type="entry name" value="CinA"/>
    <property type="match status" value="1"/>
</dbReference>
<dbReference type="Gene3D" id="3.30.70.2860">
    <property type="match status" value="1"/>
</dbReference>
<dbReference type="InterPro" id="IPR041424">
    <property type="entry name" value="CinA_KH"/>
</dbReference>
<dbReference type="RefSeq" id="WP_024738206.1">
    <property type="nucleotide sequence ID" value="NZ_BAABZD010000004.1"/>
</dbReference>
<dbReference type="InterPro" id="IPR001453">
    <property type="entry name" value="MoaB/Mog_dom"/>
</dbReference>
<dbReference type="SUPFAM" id="SSF142433">
    <property type="entry name" value="CinA-like"/>
    <property type="match status" value="1"/>
</dbReference>
<dbReference type="NCBIfam" id="TIGR00177">
    <property type="entry name" value="molyb_syn"/>
    <property type="match status" value="1"/>
</dbReference>
<gene>
    <name evidence="1" type="primary">cinA</name>
    <name evidence="3" type="ORF">K5I21_09275</name>
</gene>
<evidence type="ECO:0000313" key="4">
    <source>
        <dbReference type="Proteomes" id="UP001203136"/>
    </source>
</evidence>
<dbReference type="InterPro" id="IPR036653">
    <property type="entry name" value="CinA-like_C"/>
</dbReference>
<dbReference type="NCBIfam" id="NF001813">
    <property type="entry name" value="PRK00549.1"/>
    <property type="match status" value="1"/>
</dbReference>
<name>A0AAW5F3E0_CLOSY</name>
<comment type="similarity">
    <text evidence="1">Belongs to the CinA family.</text>
</comment>
<feature type="domain" description="MoaB/Mog" evidence="2">
    <location>
        <begin position="4"/>
        <end position="172"/>
    </location>
</feature>
<dbReference type="SUPFAM" id="SSF53218">
    <property type="entry name" value="Molybdenum cofactor biosynthesis proteins"/>
    <property type="match status" value="1"/>
</dbReference>
<dbReference type="InterPro" id="IPR050101">
    <property type="entry name" value="CinA"/>
</dbReference>
<protein>
    <recommendedName>
        <fullName evidence="1">Putative competence-damage inducible protein</fullName>
    </recommendedName>
</protein>
<dbReference type="NCBIfam" id="TIGR00200">
    <property type="entry name" value="cinA_nterm"/>
    <property type="match status" value="1"/>
</dbReference>
<dbReference type="SMART" id="SM00852">
    <property type="entry name" value="MoCF_biosynth"/>
    <property type="match status" value="1"/>
</dbReference>
<organism evidence="3 4">
    <name type="scientific">Clostridium symbiosum</name>
    <name type="common">Bacteroides symbiosus</name>
    <dbReference type="NCBI Taxonomy" id="1512"/>
    <lineage>
        <taxon>Bacteria</taxon>
        <taxon>Bacillati</taxon>
        <taxon>Bacillota</taxon>
        <taxon>Clostridia</taxon>
        <taxon>Lachnospirales</taxon>
        <taxon>Lachnospiraceae</taxon>
        <taxon>Otoolea</taxon>
    </lineage>
</organism>
<dbReference type="CDD" id="cd00885">
    <property type="entry name" value="cinA"/>
    <property type="match status" value="1"/>
</dbReference>
<dbReference type="AlphaFoldDB" id="A0AAW5F3E0"/>
<evidence type="ECO:0000259" key="2">
    <source>
        <dbReference type="SMART" id="SM00852"/>
    </source>
</evidence>
<dbReference type="Gene3D" id="3.40.980.10">
    <property type="entry name" value="MoaB/Mog-like domain"/>
    <property type="match status" value="1"/>
</dbReference>
<dbReference type="HAMAP" id="MF_00226_B">
    <property type="entry name" value="CinA_B"/>
    <property type="match status" value="1"/>
</dbReference>